<reference evidence="2" key="1">
    <citation type="journal article" date="2020" name="ISME J.">
        <title>Gammaproteobacteria mediating utilization of methyl-, sulfur- and petroleum organic compounds in deep ocean hydrothermal plumes.</title>
        <authorList>
            <person name="Zhou Z."/>
            <person name="Liu Y."/>
            <person name="Pan J."/>
            <person name="Cron B.R."/>
            <person name="Toner B.M."/>
            <person name="Anantharaman K."/>
            <person name="Breier J.A."/>
            <person name="Dick G.J."/>
            <person name="Li M."/>
        </authorList>
    </citation>
    <scope>NUCLEOTIDE SEQUENCE</scope>
    <source>
        <strain evidence="2">SZUA-1385</strain>
    </source>
</reference>
<dbReference type="AlphaFoldDB" id="A0A832YTW2"/>
<evidence type="ECO:0000313" key="2">
    <source>
        <dbReference type="EMBL" id="HIP16968.1"/>
    </source>
</evidence>
<dbReference type="Proteomes" id="UP000605144">
    <property type="component" value="Unassembled WGS sequence"/>
</dbReference>
<gene>
    <name evidence="2" type="ORF">EYG76_01510</name>
</gene>
<accession>A0A832YTW2</accession>
<dbReference type="EMBL" id="DQSV01000031">
    <property type="protein sequence ID" value="HIP16968.1"/>
    <property type="molecule type" value="Genomic_DNA"/>
</dbReference>
<feature type="coiled-coil region" evidence="1">
    <location>
        <begin position="23"/>
        <end position="53"/>
    </location>
</feature>
<proteinExistence type="predicted"/>
<protein>
    <submittedName>
        <fullName evidence="2">Uncharacterized protein</fullName>
    </submittedName>
</protein>
<sequence length="72" mass="8452">MNPKEKEDLLVNIAPYIENIEFFKELLENSKDIEDLRNKLNELIKKEVEITKRTDINIILDKINNLTHSSIG</sequence>
<keyword evidence="1" id="KW-0175">Coiled coil</keyword>
<name>A0A832YTW2_9EURY</name>
<comment type="caution">
    <text evidence="2">The sequence shown here is derived from an EMBL/GenBank/DDBJ whole genome shotgun (WGS) entry which is preliminary data.</text>
</comment>
<evidence type="ECO:0000256" key="1">
    <source>
        <dbReference type="SAM" id="Coils"/>
    </source>
</evidence>
<organism evidence="2 3">
    <name type="scientific">Methanothermococcus okinawensis</name>
    <dbReference type="NCBI Taxonomy" id="155863"/>
    <lineage>
        <taxon>Archaea</taxon>
        <taxon>Methanobacteriati</taxon>
        <taxon>Methanobacteriota</taxon>
        <taxon>Methanomada group</taxon>
        <taxon>Methanococci</taxon>
        <taxon>Methanococcales</taxon>
        <taxon>Methanococcaceae</taxon>
        <taxon>Methanothermococcus</taxon>
    </lineage>
</organism>
<evidence type="ECO:0000313" key="3">
    <source>
        <dbReference type="Proteomes" id="UP000605144"/>
    </source>
</evidence>